<keyword evidence="4" id="KW-1185">Reference proteome</keyword>
<reference evidence="3 4" key="1">
    <citation type="submission" date="2023-01" db="EMBL/GenBank/DDBJ databases">
        <authorList>
            <person name="Whitehead M."/>
        </authorList>
    </citation>
    <scope>NUCLEOTIDE SEQUENCE [LARGE SCALE GENOMIC DNA]</scope>
</reference>
<evidence type="ECO:0000256" key="1">
    <source>
        <dbReference type="SAM" id="Coils"/>
    </source>
</evidence>
<dbReference type="Proteomes" id="UP001160148">
    <property type="component" value="Unassembled WGS sequence"/>
</dbReference>
<evidence type="ECO:0000313" key="3">
    <source>
        <dbReference type="EMBL" id="CAI6370321.1"/>
    </source>
</evidence>
<comment type="caution">
    <text evidence="3">The sequence shown here is derived from an EMBL/GenBank/DDBJ whole genome shotgun (WGS) entry which is preliminary data.</text>
</comment>
<keyword evidence="1" id="KW-0175">Coiled coil</keyword>
<feature type="compositionally biased region" description="Low complexity" evidence="2">
    <location>
        <begin position="13"/>
        <end position="26"/>
    </location>
</feature>
<accession>A0AAV0XQ83</accession>
<organism evidence="3 4">
    <name type="scientific">Macrosiphum euphorbiae</name>
    <name type="common">potato aphid</name>
    <dbReference type="NCBI Taxonomy" id="13131"/>
    <lineage>
        <taxon>Eukaryota</taxon>
        <taxon>Metazoa</taxon>
        <taxon>Ecdysozoa</taxon>
        <taxon>Arthropoda</taxon>
        <taxon>Hexapoda</taxon>
        <taxon>Insecta</taxon>
        <taxon>Pterygota</taxon>
        <taxon>Neoptera</taxon>
        <taxon>Paraneoptera</taxon>
        <taxon>Hemiptera</taxon>
        <taxon>Sternorrhyncha</taxon>
        <taxon>Aphidomorpha</taxon>
        <taxon>Aphidoidea</taxon>
        <taxon>Aphididae</taxon>
        <taxon>Macrosiphini</taxon>
        <taxon>Macrosiphum</taxon>
    </lineage>
</organism>
<feature type="region of interest" description="Disordered" evidence="2">
    <location>
        <begin position="183"/>
        <end position="211"/>
    </location>
</feature>
<feature type="compositionally biased region" description="Basic and acidic residues" evidence="2">
    <location>
        <begin position="183"/>
        <end position="192"/>
    </location>
</feature>
<gene>
    <name evidence="3" type="ORF">MEUPH1_LOCUS24451</name>
</gene>
<dbReference type="AlphaFoldDB" id="A0AAV0XQ83"/>
<name>A0AAV0XQ83_9HEMI</name>
<proteinExistence type="predicted"/>
<feature type="coiled-coil region" evidence="1">
    <location>
        <begin position="78"/>
        <end position="105"/>
    </location>
</feature>
<dbReference type="EMBL" id="CARXXK010000339">
    <property type="protein sequence ID" value="CAI6370321.1"/>
    <property type="molecule type" value="Genomic_DNA"/>
</dbReference>
<evidence type="ECO:0000313" key="4">
    <source>
        <dbReference type="Proteomes" id="UP001160148"/>
    </source>
</evidence>
<feature type="region of interest" description="Disordered" evidence="2">
    <location>
        <begin position="1"/>
        <end position="46"/>
    </location>
</feature>
<sequence>MEDNQSDTESPKQGSSQQQPRSAPSPGDMQQTKRTKSTPTPGPVARVAGKWIRHTLDLASTRKNFMPAETVRNLFVRLDELETAVTDLVIENHQLRSQVEEARRSAEICVGAAASQFGTELRLRDAAHEQTMEAIITRYAEKEAVRIHELAAAVAPGPVVQDQVENVGVATFAAVTRRKVARSTDRAVDRSRSRATQRNRKLKEGRQAEHMPSFVLQETEGKTMTDVRDMVWN</sequence>
<protein>
    <submittedName>
        <fullName evidence="3">Uncharacterized protein</fullName>
    </submittedName>
</protein>
<evidence type="ECO:0000256" key="2">
    <source>
        <dbReference type="SAM" id="MobiDB-lite"/>
    </source>
</evidence>